<dbReference type="Pfam" id="PF02272">
    <property type="entry name" value="DHHA1"/>
    <property type="match status" value="1"/>
</dbReference>
<reference evidence="3" key="1">
    <citation type="submission" date="2022-01" db="EMBL/GenBank/DDBJ databases">
        <title>Complete genome of Methanomicrobium antiquum DSM 21220.</title>
        <authorList>
            <person name="Chen S.-C."/>
            <person name="You Y.-T."/>
            <person name="Zhou Y.-Z."/>
            <person name="Lai M.-C."/>
        </authorList>
    </citation>
    <scope>NUCLEOTIDE SEQUENCE</scope>
    <source>
        <strain evidence="3">DSM 21220</strain>
    </source>
</reference>
<evidence type="ECO:0000259" key="2">
    <source>
        <dbReference type="Pfam" id="PF02272"/>
    </source>
</evidence>
<dbReference type="GO" id="GO:0003676">
    <property type="term" value="F:nucleic acid binding"/>
    <property type="evidence" value="ECO:0007669"/>
    <property type="project" value="InterPro"/>
</dbReference>
<proteinExistence type="predicted"/>
<keyword evidence="4" id="KW-1185">Reference proteome</keyword>
<dbReference type="Gene3D" id="3.90.1640.30">
    <property type="match status" value="1"/>
</dbReference>
<name>A0AAF0FNN4_9EURY</name>
<dbReference type="InterPro" id="IPR038763">
    <property type="entry name" value="DHH_sf"/>
</dbReference>
<dbReference type="SUPFAM" id="SSF64182">
    <property type="entry name" value="DHH phosphoesterases"/>
    <property type="match status" value="1"/>
</dbReference>
<feature type="domain" description="DDH" evidence="1">
    <location>
        <begin position="21"/>
        <end position="139"/>
    </location>
</feature>
<evidence type="ECO:0000259" key="1">
    <source>
        <dbReference type="Pfam" id="PF01368"/>
    </source>
</evidence>
<dbReference type="Gene3D" id="3.10.310.30">
    <property type="match status" value="1"/>
</dbReference>
<dbReference type="KEGG" id="manq:L1994_07020"/>
<feature type="domain" description="DHHA1" evidence="2">
    <location>
        <begin position="316"/>
        <end position="402"/>
    </location>
</feature>
<evidence type="ECO:0000313" key="4">
    <source>
        <dbReference type="Proteomes" id="UP001218895"/>
    </source>
</evidence>
<dbReference type="RefSeq" id="WP_278098748.1">
    <property type="nucleotide sequence ID" value="NZ_CP091092.1"/>
</dbReference>
<accession>A0AAF0FNN4</accession>
<dbReference type="Proteomes" id="UP001218895">
    <property type="component" value="Chromosome"/>
</dbReference>
<dbReference type="AlphaFoldDB" id="A0AAF0FNN4"/>
<dbReference type="InterPro" id="IPR051673">
    <property type="entry name" value="SSDNA_exonuclease_RecJ"/>
</dbReference>
<dbReference type="GeneID" id="79950136"/>
<evidence type="ECO:0000313" key="3">
    <source>
        <dbReference type="EMBL" id="WFN35909.1"/>
    </source>
</evidence>
<dbReference type="PANTHER" id="PTHR30255">
    <property type="entry name" value="SINGLE-STRANDED-DNA-SPECIFIC EXONUCLEASE RECJ"/>
    <property type="match status" value="1"/>
</dbReference>
<dbReference type="GO" id="GO:0004527">
    <property type="term" value="F:exonuclease activity"/>
    <property type="evidence" value="ECO:0007669"/>
    <property type="project" value="UniProtKB-KW"/>
</dbReference>
<gene>
    <name evidence="3" type="ORF">L1994_07020</name>
</gene>
<dbReference type="EMBL" id="CP091092">
    <property type="protein sequence ID" value="WFN35909.1"/>
    <property type="molecule type" value="Genomic_DNA"/>
</dbReference>
<dbReference type="Pfam" id="PF01368">
    <property type="entry name" value="DHH"/>
    <property type="match status" value="1"/>
</dbReference>
<organism evidence="3 4">
    <name type="scientific">Methanomicrobium antiquum</name>
    <dbReference type="NCBI Taxonomy" id="487686"/>
    <lineage>
        <taxon>Archaea</taxon>
        <taxon>Methanobacteriati</taxon>
        <taxon>Methanobacteriota</taxon>
        <taxon>Stenosarchaea group</taxon>
        <taxon>Methanomicrobia</taxon>
        <taxon>Methanomicrobiales</taxon>
        <taxon>Methanomicrobiaceae</taxon>
        <taxon>Methanomicrobium</taxon>
    </lineage>
</organism>
<sequence length="404" mass="44239">MSIEDAAEQVADRLSESDSLRIYAHHDADGIASATIMCHALNRLGKKFHLTIKDRISSEYIKKDETTLLCDFGASLEDLSEDVMVIDHHVPHFNGEYHVNPRLSGIDGDKELSASGAAYITANFMGDNRDLSGLALLGIIGDRQNIAGKNQDIINEGIANQFIIPNRGLKLAGRNLKEQLYTALDPYLCGISGDEEKVNEILRISTKEDKCNYKTLLSNIILNTAENTNEIAMQSLWGDTYELERGVIHDAHSMSAVIEACGLSKRGGLGVALCLRMTHGVEEAWDITVKHRLKVISAIKNLQKNEESFPLFEVSNPQTASNVADSLAFDSLYDTPVFVIVDSGEKYSVSARCPAGVECDLSEFMRKIAEGTGGTGGGHKCRAGATFEKEGLSFFKKELKEAFC</sequence>
<dbReference type="InterPro" id="IPR003156">
    <property type="entry name" value="DHHA1_dom"/>
</dbReference>
<protein>
    <submittedName>
        <fullName evidence="3">DHH family phosphoesterase</fullName>
    </submittedName>
</protein>
<dbReference type="PANTHER" id="PTHR30255:SF2">
    <property type="entry name" value="SINGLE-STRANDED-DNA-SPECIFIC EXONUCLEASE RECJ"/>
    <property type="match status" value="1"/>
</dbReference>
<dbReference type="InterPro" id="IPR001667">
    <property type="entry name" value="DDH_dom"/>
</dbReference>